<keyword evidence="6 8" id="KW-1133">Transmembrane helix</keyword>
<keyword evidence="3" id="KW-1003">Cell membrane</keyword>
<accession>A0ABT2WDL0</accession>
<feature type="transmembrane region" description="Helical" evidence="8">
    <location>
        <begin position="64"/>
        <end position="93"/>
    </location>
</feature>
<name>A0ABT2WDL0_9BACI</name>
<feature type="transmembrane region" description="Helical" evidence="8">
    <location>
        <begin position="32"/>
        <end position="52"/>
    </location>
</feature>
<dbReference type="RefSeq" id="WP_263060631.1">
    <property type="nucleotide sequence ID" value="NZ_JAOUSE010000001.1"/>
</dbReference>
<organism evidence="9 10">
    <name type="scientific">Pallidibacillus thermolactis</name>
    <dbReference type="NCBI Taxonomy" id="251051"/>
    <lineage>
        <taxon>Bacteria</taxon>
        <taxon>Bacillati</taxon>
        <taxon>Bacillota</taxon>
        <taxon>Bacilli</taxon>
        <taxon>Bacillales</taxon>
        <taxon>Bacillaceae</taxon>
        <taxon>Pallidibacillus</taxon>
    </lineage>
</organism>
<dbReference type="Pfam" id="PF04093">
    <property type="entry name" value="MreD"/>
    <property type="match status" value="1"/>
</dbReference>
<feature type="transmembrane region" description="Helical" evidence="8">
    <location>
        <begin position="138"/>
        <end position="159"/>
    </location>
</feature>
<comment type="caution">
    <text evidence="9">The sequence shown here is derived from an EMBL/GenBank/DDBJ whole genome shotgun (WGS) entry which is preliminary data.</text>
</comment>
<comment type="subcellular location">
    <subcellularLocation>
        <location evidence="1">Cell membrane</location>
        <topology evidence="1">Multi-pass membrane protein</topology>
    </subcellularLocation>
</comment>
<keyword evidence="5" id="KW-0133">Cell shape</keyword>
<dbReference type="InterPro" id="IPR007227">
    <property type="entry name" value="Cell_shape_determining_MreD"/>
</dbReference>
<keyword evidence="4 8" id="KW-0812">Transmembrane</keyword>
<feature type="transmembrane region" description="Helical" evidence="8">
    <location>
        <begin position="105"/>
        <end position="126"/>
    </location>
</feature>
<sequence>MRKKYWVPIIMLILFSLESIIMNYVPSYFFNNHWLVIPRFLFIFLLFITIFYDKKLGVTYAFVFGLLMDIVFTEIYGIYLFVYPAVVYIMYWLVKNWITNLFTMFFYSAFGLIALEIVLFLLYYMINLSDISFKYFAFHRLLPTMLMNMIFYVAICFPLKKYLSALKKLKEEEEGMFQS</sequence>
<evidence type="ECO:0000256" key="7">
    <source>
        <dbReference type="ARBA" id="ARBA00023136"/>
    </source>
</evidence>
<proteinExistence type="inferred from homology"/>
<evidence type="ECO:0000313" key="9">
    <source>
        <dbReference type="EMBL" id="MCU9592874.1"/>
    </source>
</evidence>
<evidence type="ECO:0000256" key="1">
    <source>
        <dbReference type="ARBA" id="ARBA00004651"/>
    </source>
</evidence>
<keyword evidence="7 8" id="KW-0472">Membrane</keyword>
<protein>
    <submittedName>
        <fullName evidence="9">Rod shape-determining protein MreD</fullName>
    </submittedName>
</protein>
<evidence type="ECO:0000256" key="6">
    <source>
        <dbReference type="ARBA" id="ARBA00022989"/>
    </source>
</evidence>
<comment type="similarity">
    <text evidence="2">Belongs to the MreD family.</text>
</comment>
<evidence type="ECO:0000256" key="3">
    <source>
        <dbReference type="ARBA" id="ARBA00022475"/>
    </source>
</evidence>
<evidence type="ECO:0000256" key="4">
    <source>
        <dbReference type="ARBA" id="ARBA00022692"/>
    </source>
</evidence>
<evidence type="ECO:0000256" key="8">
    <source>
        <dbReference type="SAM" id="Phobius"/>
    </source>
</evidence>
<dbReference type="NCBIfam" id="TIGR03426">
    <property type="entry name" value="shape_MreD"/>
    <property type="match status" value="1"/>
</dbReference>
<evidence type="ECO:0000256" key="2">
    <source>
        <dbReference type="ARBA" id="ARBA00007776"/>
    </source>
</evidence>
<evidence type="ECO:0000313" key="10">
    <source>
        <dbReference type="Proteomes" id="UP001208656"/>
    </source>
</evidence>
<evidence type="ECO:0000256" key="5">
    <source>
        <dbReference type="ARBA" id="ARBA00022960"/>
    </source>
</evidence>
<dbReference type="EMBL" id="JAOUSE010000001">
    <property type="protein sequence ID" value="MCU9592874.1"/>
    <property type="molecule type" value="Genomic_DNA"/>
</dbReference>
<dbReference type="Proteomes" id="UP001208656">
    <property type="component" value="Unassembled WGS sequence"/>
</dbReference>
<feature type="transmembrane region" description="Helical" evidence="8">
    <location>
        <begin position="6"/>
        <end position="25"/>
    </location>
</feature>
<keyword evidence="10" id="KW-1185">Reference proteome</keyword>
<gene>
    <name evidence="9" type="primary">mreD</name>
    <name evidence="9" type="ORF">OEV82_00215</name>
</gene>
<reference evidence="9 10" key="1">
    <citation type="submission" date="2022-10" db="EMBL/GenBank/DDBJ databases">
        <title>Description of Fervidibacillus gen. nov. in the family Fervidibacillaceae fam. nov. with two species, Fervidibacillus albus sp. nov., and Fervidibacillus halotolerans sp. nov., isolated from tidal flat sediments.</title>
        <authorList>
            <person name="Kwon K.K."/>
            <person name="Yang S.-H."/>
        </authorList>
    </citation>
    <scope>NUCLEOTIDE SEQUENCE [LARGE SCALE GENOMIC DNA]</scope>
    <source>
        <strain evidence="9 10">DSM 23332</strain>
    </source>
</reference>